<keyword evidence="1" id="KW-0808">Transferase</keyword>
<dbReference type="AlphaFoldDB" id="C7H644"/>
<proteinExistence type="predicted"/>
<dbReference type="InterPro" id="IPR051471">
    <property type="entry name" value="Bacterial_PTS_sugar_comp"/>
</dbReference>
<dbReference type="HOGENOM" id="CLU_123235_3_2_9"/>
<dbReference type="GO" id="GO:0016020">
    <property type="term" value="C:membrane"/>
    <property type="evidence" value="ECO:0007669"/>
    <property type="project" value="InterPro"/>
</dbReference>
<dbReference type="STRING" id="411483.FAEPRAA2165_01771"/>
<dbReference type="PANTHER" id="PTHR33799:SF1">
    <property type="entry name" value="PTS SYSTEM MANNOSE-SPECIFIC EIIAB COMPONENT-RELATED"/>
    <property type="match status" value="1"/>
</dbReference>
<comment type="caution">
    <text evidence="3">The sequence shown here is derived from an EMBL/GenBank/DDBJ whole genome shotgun (WGS) entry which is preliminary data.</text>
</comment>
<organism evidence="3 4">
    <name type="scientific">Faecalibacterium duncaniae (strain DSM 17677 / JCM 31915 / A2-165)</name>
    <name type="common">Faecalibacterium prausnitzii</name>
    <dbReference type="NCBI Taxonomy" id="411483"/>
    <lineage>
        <taxon>Bacteria</taxon>
        <taxon>Bacillati</taxon>
        <taxon>Bacillota</taxon>
        <taxon>Clostridia</taxon>
        <taxon>Eubacteriales</taxon>
        <taxon>Oscillospiraceae</taxon>
        <taxon>Faecalibacterium</taxon>
    </lineage>
</organism>
<sequence length="142" mass="15884">MPVMLKIFLSSHGSMASGMQSSLKILMGECENLTVFDAYLDESCVQDHLDAFYETVGPEDEVLLCSDLYGGSVNQAMFTYLDRPNTRLVSGVNMSFMMNVLSEDTLSDERLDEIIEESREYLRRVEPEVPADTAPAGSDDFF</sequence>
<evidence type="ECO:0000259" key="2">
    <source>
        <dbReference type="PROSITE" id="PS51096"/>
    </source>
</evidence>
<dbReference type="EMBL" id="ACOP02000047">
    <property type="protein sequence ID" value="EEU96631.1"/>
    <property type="molecule type" value="Genomic_DNA"/>
</dbReference>
<evidence type="ECO:0000313" key="4">
    <source>
        <dbReference type="Proteomes" id="UP000004619"/>
    </source>
</evidence>
<dbReference type="PANTHER" id="PTHR33799">
    <property type="entry name" value="PTS PERMEASE-RELATED-RELATED"/>
    <property type="match status" value="1"/>
</dbReference>
<keyword evidence="4" id="KW-1185">Reference proteome</keyword>
<dbReference type="Pfam" id="PF03610">
    <property type="entry name" value="EIIA-man"/>
    <property type="match status" value="1"/>
</dbReference>
<name>C7H644_FAED2</name>
<dbReference type="PROSITE" id="PS51096">
    <property type="entry name" value="PTS_EIIA_TYPE_4"/>
    <property type="match status" value="1"/>
</dbReference>
<feature type="domain" description="PTS EIIA type-4" evidence="2">
    <location>
        <begin position="4"/>
        <end position="141"/>
    </location>
</feature>
<reference evidence="3" key="1">
    <citation type="submission" date="2009-08" db="EMBL/GenBank/DDBJ databases">
        <authorList>
            <person name="Weinstock G."/>
            <person name="Sodergren E."/>
            <person name="Clifton S."/>
            <person name="Fulton L."/>
            <person name="Fulton B."/>
            <person name="Courtney L."/>
            <person name="Fronick C."/>
            <person name="Harrison M."/>
            <person name="Strong C."/>
            <person name="Farmer C."/>
            <person name="Delahaunty K."/>
            <person name="Markovic C."/>
            <person name="Hall O."/>
            <person name="Minx P."/>
            <person name="Tomlinson C."/>
            <person name="Mitreva M."/>
            <person name="Nelson J."/>
            <person name="Hou S."/>
            <person name="Wollam A."/>
            <person name="Pepin K.H."/>
            <person name="Johnson M."/>
            <person name="Bhonagiri V."/>
            <person name="Nash W.E."/>
            <person name="Warren W."/>
            <person name="Chinwalla A."/>
            <person name="Mardis E.R."/>
            <person name="Wilson R.K."/>
        </authorList>
    </citation>
    <scope>NUCLEOTIDE SEQUENCE [LARGE SCALE GENOMIC DNA]</scope>
    <source>
        <strain evidence="3">A2-165</strain>
    </source>
</reference>
<dbReference type="SUPFAM" id="SSF53062">
    <property type="entry name" value="PTS system fructose IIA component-like"/>
    <property type="match status" value="1"/>
</dbReference>
<protein>
    <submittedName>
        <fullName evidence="3">PTS system fructose IIA component</fullName>
    </submittedName>
</protein>
<gene>
    <name evidence="3" type="ORF">FAEPRAA2165_01771</name>
</gene>
<dbReference type="GO" id="GO:0016740">
    <property type="term" value="F:transferase activity"/>
    <property type="evidence" value="ECO:0007669"/>
    <property type="project" value="UniProtKB-KW"/>
</dbReference>
<dbReference type="GO" id="GO:0009401">
    <property type="term" value="P:phosphoenolpyruvate-dependent sugar phosphotransferase system"/>
    <property type="evidence" value="ECO:0007669"/>
    <property type="project" value="InterPro"/>
</dbReference>
<accession>C7H644</accession>
<dbReference type="PATRIC" id="fig|411483.3.peg.1190"/>
<dbReference type="InterPro" id="IPR036662">
    <property type="entry name" value="PTS_EIIA_man-typ_sf"/>
</dbReference>
<dbReference type="Proteomes" id="UP000004619">
    <property type="component" value="Unassembled WGS sequence"/>
</dbReference>
<dbReference type="InterPro" id="IPR004701">
    <property type="entry name" value="PTS_EIIA_man-typ"/>
</dbReference>
<evidence type="ECO:0000313" key="3">
    <source>
        <dbReference type="EMBL" id="EEU96631.1"/>
    </source>
</evidence>
<dbReference type="Gene3D" id="3.40.50.510">
    <property type="entry name" value="Phosphotransferase system, mannose-type IIA component"/>
    <property type="match status" value="1"/>
</dbReference>
<evidence type="ECO:0000256" key="1">
    <source>
        <dbReference type="ARBA" id="ARBA00022679"/>
    </source>
</evidence>
<dbReference type="eggNOG" id="COG2893">
    <property type="taxonomic scope" value="Bacteria"/>
</dbReference>